<organism evidence="10 11">
    <name type="scientific">Centaurea solstitialis</name>
    <name type="common">yellow star-thistle</name>
    <dbReference type="NCBI Taxonomy" id="347529"/>
    <lineage>
        <taxon>Eukaryota</taxon>
        <taxon>Viridiplantae</taxon>
        <taxon>Streptophyta</taxon>
        <taxon>Embryophyta</taxon>
        <taxon>Tracheophyta</taxon>
        <taxon>Spermatophyta</taxon>
        <taxon>Magnoliopsida</taxon>
        <taxon>eudicotyledons</taxon>
        <taxon>Gunneridae</taxon>
        <taxon>Pentapetalae</taxon>
        <taxon>asterids</taxon>
        <taxon>campanulids</taxon>
        <taxon>Asterales</taxon>
        <taxon>Asteraceae</taxon>
        <taxon>Carduoideae</taxon>
        <taxon>Cardueae</taxon>
        <taxon>Centaureinae</taxon>
        <taxon>Centaurea</taxon>
    </lineage>
</organism>
<dbReference type="GO" id="GO:0006952">
    <property type="term" value="P:defense response"/>
    <property type="evidence" value="ECO:0007669"/>
    <property type="project" value="UniProtKB-KW"/>
</dbReference>
<feature type="domain" description="Disease resistance protein At4g27190-like leucine-rich repeats" evidence="8">
    <location>
        <begin position="947"/>
        <end position="1093"/>
    </location>
</feature>
<keyword evidence="3" id="KW-0677">Repeat</keyword>
<evidence type="ECO:0000256" key="1">
    <source>
        <dbReference type="ARBA" id="ARBA00008894"/>
    </source>
</evidence>
<evidence type="ECO:0000259" key="8">
    <source>
        <dbReference type="Pfam" id="PF23247"/>
    </source>
</evidence>
<keyword evidence="11" id="KW-1185">Reference proteome</keyword>
<dbReference type="Pfam" id="PF23598">
    <property type="entry name" value="LRR_14"/>
    <property type="match status" value="1"/>
</dbReference>
<keyword evidence="6" id="KW-0175">Coiled coil</keyword>
<evidence type="ECO:0000259" key="7">
    <source>
        <dbReference type="Pfam" id="PF00931"/>
    </source>
</evidence>
<feature type="domain" description="NB-ARC" evidence="7">
    <location>
        <begin position="174"/>
        <end position="331"/>
    </location>
</feature>
<dbReference type="Proteomes" id="UP001172457">
    <property type="component" value="Chromosome 6"/>
</dbReference>
<feature type="domain" description="Disease resistance R13L4/SHOC-2-like LRR" evidence="9">
    <location>
        <begin position="586"/>
        <end position="696"/>
    </location>
</feature>
<dbReference type="Gene3D" id="3.40.50.300">
    <property type="entry name" value="P-loop containing nucleotide triphosphate hydrolases"/>
    <property type="match status" value="1"/>
</dbReference>
<accession>A0AA38SLC4</accession>
<keyword evidence="5" id="KW-0547">Nucleotide-binding</keyword>
<dbReference type="InterPro" id="IPR032675">
    <property type="entry name" value="LRR_dom_sf"/>
</dbReference>
<dbReference type="FunFam" id="3.40.50.300:FF:001091">
    <property type="entry name" value="Probable disease resistance protein At1g61300"/>
    <property type="match status" value="1"/>
</dbReference>
<comment type="caution">
    <text evidence="10">The sequence shown here is derived from an EMBL/GenBank/DDBJ whole genome shotgun (WGS) entry which is preliminary data.</text>
</comment>
<evidence type="ECO:0008006" key="12">
    <source>
        <dbReference type="Google" id="ProtNLM"/>
    </source>
</evidence>
<dbReference type="Pfam" id="PF00931">
    <property type="entry name" value="NB-ARC"/>
    <property type="match status" value="1"/>
</dbReference>
<evidence type="ECO:0000313" key="11">
    <source>
        <dbReference type="Proteomes" id="UP001172457"/>
    </source>
</evidence>
<dbReference type="InterPro" id="IPR057135">
    <property type="entry name" value="At4g27190-like_LRR"/>
</dbReference>
<proteinExistence type="inferred from homology"/>
<dbReference type="InterPro" id="IPR002182">
    <property type="entry name" value="NB-ARC"/>
</dbReference>
<evidence type="ECO:0000256" key="6">
    <source>
        <dbReference type="SAM" id="Coils"/>
    </source>
</evidence>
<evidence type="ECO:0000256" key="5">
    <source>
        <dbReference type="ARBA" id="ARBA00022840"/>
    </source>
</evidence>
<sequence length="1231" mass="140029">MIGLLALLDPLVAVTLKIGGWLVGPIKNQYKYVFNHETIIKKLRDGVKNLENSRSSIQQSVDAALRNLHVIKPDVLAWMNGVDELKKEAHEVLEATSVRDHKWVWCFRGRFQNMKSRYSRSRKAVKMMEYVLKLQEKYKFNKVSDPPMPVEITDFIYFGNSEGFESRVSVRTDIMESLKDDALCVVGVCGMGGVGKTTMAKEVAARAKVEHLFEVVVMVDVTQTPNKMTIQSGIAELLGLKLQEESLLVRAARISARLKALTRVLVILDDIWTRLDLEELGIPFGSNGQHHGCKILLTSRSVSACNQMNADKIFKIREMPKNEAWLLFERTTKNSFHLDLNLRQVARDIVEECGGLPLAIVTIARALEREKDKSMWDDALQRLRSYDLEGEYAYVYSSLEVTYDFLESDEMKHVFLLCCLFPESHDISIEDLLRLGMGLSLFKKTNGVGEARIRAKAFVQKLKNLNLLLDGGDELSVKLHDLVRDSGLKIASKNKHVFVVKHGDELNFWPFEFTDESCTSISLRCDEMSELPNNLNCPRLELLHLVGGNQPLEFPTGFYDSMVELKVVLLKGMLIRSTSLSLEVSTKLRNLSLEYCTFDKTSDISIIGSLVKLETLSFVHSDVKELPIEIGNLSQLKVLDLTGCGDLLDIAPGLLQQLIHLEELYMRGTLVSWPDEQITTCIRELNSLSSLTALEIELSIYDLLPHDFVFKRLKRFTVCIGFSIESKMFQNTLKVRFPASWEASGLEILFNRTEILHLHGWRLLTNSILNKTESTSFLMLRSLKLESCDLCHLTEICHGKYHETVVGEITMYEPDISWEPLFGNLHDLEVVRCYFLVLCPNRFLKLESLKIIGCEMIEEIFLKKKREQDETTSIVEIELPNLKCLILEDLPHLTGFCKVGTSLVLPQLLEFRLRNLPKFQALNIVEENRSFANHSLFNQKILAATQLKVLSISKMKMKEIQKHLLPFSCFINLRVMSFCYCDDLSSVNLSDLLRKPKGLKVLHLEVCHSIEVVFETQKLLTEDHPVLNNLSDLELESLPKMTDIWKHGVETFVGFQNLTKLSVASCHQLTYILLPSIATILAHLQELSITECRRVTVILNEGNQHEAIQATNRSDQLVFHRLKLLELIDLPSLKCFCMAMNDFIWPLLESVWIDCCKEMMVFTAGTSTAPRLREISINGTSHTIEGDLNTELQGLQQQLNDGDTSDSTFRSSKSGLRELGVYLVLPFDLRI</sequence>
<dbReference type="InterPro" id="IPR055414">
    <property type="entry name" value="LRR_R13L4/SHOC2-like"/>
</dbReference>
<dbReference type="InterPro" id="IPR042197">
    <property type="entry name" value="Apaf_helical"/>
</dbReference>
<feature type="coiled-coil region" evidence="6">
    <location>
        <begin position="40"/>
        <end position="67"/>
    </location>
</feature>
<protein>
    <recommendedName>
        <fullName evidence="12">AAA+ ATPase domain-containing protein</fullName>
    </recommendedName>
</protein>
<dbReference type="InterPro" id="IPR027417">
    <property type="entry name" value="P-loop_NTPase"/>
</dbReference>
<name>A0AA38SLC4_9ASTR</name>
<comment type="similarity">
    <text evidence="1">Belongs to the disease resistance NB-LRR family.</text>
</comment>
<dbReference type="GO" id="GO:0005524">
    <property type="term" value="F:ATP binding"/>
    <property type="evidence" value="ECO:0007669"/>
    <property type="project" value="UniProtKB-KW"/>
</dbReference>
<reference evidence="10" key="1">
    <citation type="submission" date="2023-03" db="EMBL/GenBank/DDBJ databases">
        <title>Chromosome-scale reference genome and RAD-based genetic map of yellow starthistle (Centaurea solstitialis) reveal putative structural variation and QTLs associated with invader traits.</title>
        <authorList>
            <person name="Reatini B."/>
            <person name="Cang F.A."/>
            <person name="Jiang Q."/>
            <person name="Mckibben M.T.W."/>
            <person name="Barker M.S."/>
            <person name="Rieseberg L.H."/>
            <person name="Dlugosch K.M."/>
        </authorList>
    </citation>
    <scope>NUCLEOTIDE SEQUENCE</scope>
    <source>
        <strain evidence="10">CAN-66</strain>
        <tissue evidence="10">Leaf</tissue>
    </source>
</reference>
<dbReference type="AlphaFoldDB" id="A0AA38SLC4"/>
<dbReference type="GO" id="GO:0043531">
    <property type="term" value="F:ADP binding"/>
    <property type="evidence" value="ECO:0007669"/>
    <property type="project" value="InterPro"/>
</dbReference>
<evidence type="ECO:0000259" key="9">
    <source>
        <dbReference type="Pfam" id="PF23598"/>
    </source>
</evidence>
<evidence type="ECO:0000256" key="2">
    <source>
        <dbReference type="ARBA" id="ARBA00022614"/>
    </source>
</evidence>
<dbReference type="SUPFAM" id="SSF52058">
    <property type="entry name" value="L domain-like"/>
    <property type="match status" value="2"/>
</dbReference>
<evidence type="ECO:0000256" key="3">
    <source>
        <dbReference type="ARBA" id="ARBA00022737"/>
    </source>
</evidence>
<gene>
    <name evidence="10" type="ORF">OSB04_024551</name>
</gene>
<dbReference type="Gene3D" id="1.10.8.430">
    <property type="entry name" value="Helical domain of apoptotic protease-activating factors"/>
    <property type="match status" value="1"/>
</dbReference>
<dbReference type="InterPro" id="IPR050905">
    <property type="entry name" value="Plant_NBS-LRR"/>
</dbReference>
<keyword evidence="2" id="KW-0433">Leucine-rich repeat</keyword>
<dbReference type="PRINTS" id="PR00364">
    <property type="entry name" value="DISEASERSIST"/>
</dbReference>
<dbReference type="Gene3D" id="3.80.10.10">
    <property type="entry name" value="Ribonuclease Inhibitor"/>
    <property type="match status" value="2"/>
</dbReference>
<evidence type="ECO:0000256" key="4">
    <source>
        <dbReference type="ARBA" id="ARBA00022821"/>
    </source>
</evidence>
<dbReference type="Pfam" id="PF23247">
    <property type="entry name" value="LRR_RPS2"/>
    <property type="match status" value="2"/>
</dbReference>
<dbReference type="SUPFAM" id="SSF52540">
    <property type="entry name" value="P-loop containing nucleoside triphosphate hydrolases"/>
    <property type="match status" value="1"/>
</dbReference>
<dbReference type="PANTHER" id="PTHR33463">
    <property type="entry name" value="NB-ARC DOMAIN-CONTAINING PROTEIN-RELATED"/>
    <property type="match status" value="1"/>
</dbReference>
<evidence type="ECO:0000313" key="10">
    <source>
        <dbReference type="EMBL" id="KAJ9544844.1"/>
    </source>
</evidence>
<keyword evidence="5" id="KW-0067">ATP-binding</keyword>
<dbReference type="EMBL" id="JARYMX010000006">
    <property type="protein sequence ID" value="KAJ9544844.1"/>
    <property type="molecule type" value="Genomic_DNA"/>
</dbReference>
<feature type="domain" description="Disease resistance protein At4g27190-like leucine-rich repeats" evidence="8">
    <location>
        <begin position="821"/>
        <end position="896"/>
    </location>
</feature>
<keyword evidence="4" id="KW-0611">Plant defense</keyword>
<dbReference type="PANTHER" id="PTHR33463:SF198">
    <property type="entry name" value="RPP4C3"/>
    <property type="match status" value="1"/>
</dbReference>